<feature type="transmembrane region" description="Helical" evidence="1">
    <location>
        <begin position="157"/>
        <end position="185"/>
    </location>
</feature>
<keyword evidence="1" id="KW-0472">Membrane</keyword>
<name>A0A8J6HRD4_TENMO</name>
<reference evidence="2" key="1">
    <citation type="journal article" date="2020" name="J Insects Food Feed">
        <title>The yellow mealworm (Tenebrio molitor) genome: a resource for the emerging insects as food and feed industry.</title>
        <authorList>
            <person name="Eriksson T."/>
            <person name="Andere A."/>
            <person name="Kelstrup H."/>
            <person name="Emery V."/>
            <person name="Picard C."/>
        </authorList>
    </citation>
    <scope>NUCLEOTIDE SEQUENCE</scope>
    <source>
        <strain evidence="2">Stoneville</strain>
        <tissue evidence="2">Whole head</tissue>
    </source>
</reference>
<reference evidence="2" key="2">
    <citation type="submission" date="2021-08" db="EMBL/GenBank/DDBJ databases">
        <authorList>
            <person name="Eriksson T."/>
        </authorList>
    </citation>
    <scope>NUCLEOTIDE SEQUENCE</scope>
    <source>
        <strain evidence="2">Stoneville</strain>
        <tissue evidence="2">Whole head</tissue>
    </source>
</reference>
<comment type="caution">
    <text evidence="2">The sequence shown here is derived from an EMBL/GenBank/DDBJ whole genome shotgun (WGS) entry which is preliminary data.</text>
</comment>
<keyword evidence="3" id="KW-1185">Reference proteome</keyword>
<sequence>MKRIIRDGLMTRQSSCGVQRVRRAISGKTILGRAGDDCADMTCHNPGSPKLPVIHRYDCASTKFNPLTGRATLGMFVVLLRNRMIEDVMEVIDLWDVKSAGEEVESKIKRESRAINIFVVVNTTAMLVWASATVYSVDDEVFFNNWLIQQWFFGQSKFLILFTKLTFFVSAPCMTVHGYQIIYAFQHVKFQIYMFNKYVEELTKGFKTCEWKLLSDVYQNEVNFRLKFLVKRHCDFLR</sequence>
<dbReference type="Proteomes" id="UP000719412">
    <property type="component" value="Unassembled WGS sequence"/>
</dbReference>
<evidence type="ECO:0000313" key="2">
    <source>
        <dbReference type="EMBL" id="KAH0818937.1"/>
    </source>
</evidence>
<evidence type="ECO:0000256" key="1">
    <source>
        <dbReference type="SAM" id="Phobius"/>
    </source>
</evidence>
<feature type="transmembrane region" description="Helical" evidence="1">
    <location>
        <begin position="115"/>
        <end position="137"/>
    </location>
</feature>
<accession>A0A8J6HRD4</accession>
<gene>
    <name evidence="2" type="ORF">GEV33_003854</name>
</gene>
<dbReference type="EMBL" id="JABDTM020016216">
    <property type="protein sequence ID" value="KAH0818937.1"/>
    <property type="molecule type" value="Genomic_DNA"/>
</dbReference>
<protein>
    <submittedName>
        <fullName evidence="2">Uncharacterized protein</fullName>
    </submittedName>
</protein>
<keyword evidence="1" id="KW-1133">Transmembrane helix</keyword>
<keyword evidence="1" id="KW-0812">Transmembrane</keyword>
<proteinExistence type="predicted"/>
<organism evidence="2 3">
    <name type="scientific">Tenebrio molitor</name>
    <name type="common">Yellow mealworm beetle</name>
    <dbReference type="NCBI Taxonomy" id="7067"/>
    <lineage>
        <taxon>Eukaryota</taxon>
        <taxon>Metazoa</taxon>
        <taxon>Ecdysozoa</taxon>
        <taxon>Arthropoda</taxon>
        <taxon>Hexapoda</taxon>
        <taxon>Insecta</taxon>
        <taxon>Pterygota</taxon>
        <taxon>Neoptera</taxon>
        <taxon>Endopterygota</taxon>
        <taxon>Coleoptera</taxon>
        <taxon>Polyphaga</taxon>
        <taxon>Cucujiformia</taxon>
        <taxon>Tenebrionidae</taxon>
        <taxon>Tenebrio</taxon>
    </lineage>
</organism>
<evidence type="ECO:0000313" key="3">
    <source>
        <dbReference type="Proteomes" id="UP000719412"/>
    </source>
</evidence>
<dbReference type="AlphaFoldDB" id="A0A8J6HRD4"/>